<organism evidence="2 3">
    <name type="scientific">Nannochloropsis salina CCMP1776</name>
    <dbReference type="NCBI Taxonomy" id="1027361"/>
    <lineage>
        <taxon>Eukaryota</taxon>
        <taxon>Sar</taxon>
        <taxon>Stramenopiles</taxon>
        <taxon>Ochrophyta</taxon>
        <taxon>Eustigmatophyceae</taxon>
        <taxon>Eustigmatales</taxon>
        <taxon>Monodopsidaceae</taxon>
        <taxon>Microchloropsis</taxon>
        <taxon>Microchloropsis salina</taxon>
    </lineage>
</organism>
<keyword evidence="3" id="KW-1185">Reference proteome</keyword>
<evidence type="ECO:0008006" key="4">
    <source>
        <dbReference type="Google" id="ProtNLM"/>
    </source>
</evidence>
<gene>
    <name evidence="2" type="ORF">NSK_000938</name>
</gene>
<keyword evidence="1" id="KW-1133">Transmembrane helix</keyword>
<feature type="transmembrane region" description="Helical" evidence="1">
    <location>
        <begin position="40"/>
        <end position="59"/>
    </location>
</feature>
<reference evidence="2 3" key="1">
    <citation type="submission" date="2019-01" db="EMBL/GenBank/DDBJ databases">
        <title>Nuclear Genome Assembly of the Microalgal Biofuel strain Nannochloropsis salina CCMP1776.</title>
        <authorList>
            <person name="Hovde B."/>
        </authorList>
    </citation>
    <scope>NUCLEOTIDE SEQUENCE [LARGE SCALE GENOMIC DNA]</scope>
    <source>
        <strain evidence="2 3">CCMP1776</strain>
    </source>
</reference>
<dbReference type="InterPro" id="IPR029044">
    <property type="entry name" value="Nucleotide-diphossugar_trans"/>
</dbReference>
<name>A0A4D9DB15_9STRA</name>
<evidence type="ECO:0000256" key="1">
    <source>
        <dbReference type="SAM" id="Phobius"/>
    </source>
</evidence>
<dbReference type="EMBL" id="SDOX01000005">
    <property type="protein sequence ID" value="TFJ87587.1"/>
    <property type="molecule type" value="Genomic_DNA"/>
</dbReference>
<dbReference type="SUPFAM" id="SSF53448">
    <property type="entry name" value="Nucleotide-diphospho-sugar transferases"/>
    <property type="match status" value="1"/>
</dbReference>
<keyword evidence="1" id="KW-0812">Transmembrane</keyword>
<evidence type="ECO:0000313" key="2">
    <source>
        <dbReference type="EMBL" id="TFJ87587.1"/>
    </source>
</evidence>
<dbReference type="Gene3D" id="3.90.550.10">
    <property type="entry name" value="Spore Coat Polysaccharide Biosynthesis Protein SpsA, Chain A"/>
    <property type="match status" value="1"/>
</dbReference>
<accession>A0A4D9DB15</accession>
<proteinExistence type="predicted"/>
<sequence>MDSNRPTKRLIHHYIKQHRRWHNVCHFFSLTAVRKAHMRVIVSGIAVLVTCLLVTNLILERRNGPGGNFLHLLRLGGINAGAAARLRQDLPLLGKARSYVSYDCGGGCTKSNILLLQTSDGGSTSTYSKMLDALQSTHLAYAAQRGFHYLRWDGLMKGRQAWHATYNRIFLLHALHESRRYEWVLFLDPDAIVRDPRLNVEDLLDDRYAVLGCRGGDDPDLFWDINIGVAFFNLRHKEFGSLMKEWMAAVQKLAPWTLERGGGTAAYISMGQGPRVRDDQQMFHDVLSRHPMGKALVKRYYSGEDAVLFNYNDGKYVAHLTRADNLDQDARLLRLLELKAAFFKSMGEMAEEDIQGGRRVVEARQREGEEKVKVPGHEGTH</sequence>
<protein>
    <recommendedName>
        <fullName evidence="4">Nucleotide-diphospho-sugar transferase domain-containing protein</fullName>
    </recommendedName>
</protein>
<dbReference type="OrthoDB" id="10277673at2759"/>
<comment type="caution">
    <text evidence="2">The sequence shown here is derived from an EMBL/GenBank/DDBJ whole genome shotgun (WGS) entry which is preliminary data.</text>
</comment>
<dbReference type="Proteomes" id="UP000355283">
    <property type="component" value="Unassembled WGS sequence"/>
</dbReference>
<keyword evidence="1" id="KW-0472">Membrane</keyword>
<dbReference type="AlphaFoldDB" id="A0A4D9DB15"/>
<evidence type="ECO:0000313" key="3">
    <source>
        <dbReference type="Proteomes" id="UP000355283"/>
    </source>
</evidence>